<gene>
    <name evidence="1" type="ORF">E2C01_077059</name>
</gene>
<organism evidence="1 2">
    <name type="scientific">Portunus trituberculatus</name>
    <name type="common">Swimming crab</name>
    <name type="synonym">Neptunus trituberculatus</name>
    <dbReference type="NCBI Taxonomy" id="210409"/>
    <lineage>
        <taxon>Eukaryota</taxon>
        <taxon>Metazoa</taxon>
        <taxon>Ecdysozoa</taxon>
        <taxon>Arthropoda</taxon>
        <taxon>Crustacea</taxon>
        <taxon>Multicrustacea</taxon>
        <taxon>Malacostraca</taxon>
        <taxon>Eumalacostraca</taxon>
        <taxon>Eucarida</taxon>
        <taxon>Decapoda</taxon>
        <taxon>Pleocyemata</taxon>
        <taxon>Brachyura</taxon>
        <taxon>Eubrachyura</taxon>
        <taxon>Portunoidea</taxon>
        <taxon>Portunidae</taxon>
        <taxon>Portuninae</taxon>
        <taxon>Portunus</taxon>
    </lineage>
</organism>
<dbReference type="Proteomes" id="UP000324222">
    <property type="component" value="Unassembled WGS sequence"/>
</dbReference>
<dbReference type="EMBL" id="VSRR010059651">
    <property type="protein sequence ID" value="MPC82393.1"/>
    <property type="molecule type" value="Genomic_DNA"/>
</dbReference>
<accession>A0A5B7IJD1</accession>
<comment type="caution">
    <text evidence="1">The sequence shown here is derived from an EMBL/GenBank/DDBJ whole genome shotgun (WGS) entry which is preliminary data.</text>
</comment>
<reference evidence="1 2" key="1">
    <citation type="submission" date="2019-05" db="EMBL/GenBank/DDBJ databases">
        <title>Another draft genome of Portunus trituberculatus and its Hox gene families provides insights of decapod evolution.</title>
        <authorList>
            <person name="Jeong J.-H."/>
            <person name="Song I."/>
            <person name="Kim S."/>
            <person name="Choi T."/>
            <person name="Kim D."/>
            <person name="Ryu S."/>
            <person name="Kim W."/>
        </authorList>
    </citation>
    <scope>NUCLEOTIDE SEQUENCE [LARGE SCALE GENOMIC DNA]</scope>
    <source>
        <tissue evidence="1">Muscle</tissue>
    </source>
</reference>
<protein>
    <submittedName>
        <fullName evidence="1">Uncharacterized protein</fullName>
    </submittedName>
</protein>
<keyword evidence="2" id="KW-1185">Reference proteome</keyword>
<name>A0A5B7IJD1_PORTR</name>
<evidence type="ECO:0000313" key="2">
    <source>
        <dbReference type="Proteomes" id="UP000324222"/>
    </source>
</evidence>
<evidence type="ECO:0000313" key="1">
    <source>
        <dbReference type="EMBL" id="MPC82393.1"/>
    </source>
</evidence>
<proteinExistence type="predicted"/>
<dbReference type="AlphaFoldDB" id="A0A5B7IJD1"/>
<sequence length="93" mass="10665">MFKSASDGGGAKDGWRITAIHHLRLVLFRFLLEIMQSYLLNNTPILFGVNSSLIFHLDTSRAKHQDTSRNKLAFVLWKLHYPLPRSGRDQSNV</sequence>